<dbReference type="AlphaFoldDB" id="A0A380H116"/>
<dbReference type="InterPro" id="IPR013785">
    <property type="entry name" value="Aldolase_TIM"/>
</dbReference>
<accession>A0A380H116</accession>
<dbReference type="Gene3D" id="3.20.20.70">
    <property type="entry name" value="Aldolase class I"/>
    <property type="match status" value="1"/>
</dbReference>
<dbReference type="EMBL" id="UHDZ01000001">
    <property type="protein sequence ID" value="SUM68465.1"/>
    <property type="molecule type" value="Genomic_DNA"/>
</dbReference>
<protein>
    <submittedName>
        <fullName evidence="1">Thiamine phosphate synthase</fullName>
    </submittedName>
</protein>
<gene>
    <name evidence="1" type="ORF">NCTC11807_00547</name>
</gene>
<dbReference type="Proteomes" id="UP000255425">
    <property type="component" value="Unassembled WGS sequence"/>
</dbReference>
<organism evidence="1 2">
    <name type="scientific">Staphylococcus saccharolyticus</name>
    <dbReference type="NCBI Taxonomy" id="33028"/>
    <lineage>
        <taxon>Bacteria</taxon>
        <taxon>Bacillati</taxon>
        <taxon>Bacillota</taxon>
        <taxon>Bacilli</taxon>
        <taxon>Bacillales</taxon>
        <taxon>Staphylococcaceae</taxon>
        <taxon>Staphylococcus</taxon>
    </lineage>
</organism>
<reference evidence="1 2" key="1">
    <citation type="submission" date="2018-06" db="EMBL/GenBank/DDBJ databases">
        <authorList>
            <consortium name="Pathogen Informatics"/>
            <person name="Doyle S."/>
        </authorList>
    </citation>
    <scope>NUCLEOTIDE SEQUENCE [LARGE SCALE GENOMIC DNA]</scope>
    <source>
        <strain evidence="1 2">NCTC11807</strain>
    </source>
</reference>
<evidence type="ECO:0000313" key="2">
    <source>
        <dbReference type="Proteomes" id="UP000255425"/>
    </source>
</evidence>
<dbReference type="InterPro" id="IPR036206">
    <property type="entry name" value="ThiamineP_synth_sf"/>
</dbReference>
<dbReference type="SUPFAM" id="SSF51391">
    <property type="entry name" value="Thiamin phosphate synthase"/>
    <property type="match status" value="1"/>
</dbReference>
<proteinExistence type="predicted"/>
<sequence length="80" mass="9233">MSMNYDELKDKIIQLTQHGFEKDKIIIHSDITLLEELNLSRIHFKNNDTTTFSYKASHPNIIVSMSTHDVATVNLCRKKG</sequence>
<evidence type="ECO:0000313" key="1">
    <source>
        <dbReference type="EMBL" id="SUM68465.1"/>
    </source>
</evidence>
<keyword evidence="2" id="KW-1185">Reference proteome</keyword>
<name>A0A380H116_9STAP</name>